<name>A0ABQ6HXW0_9MICO</name>
<feature type="domain" description="Nudix hydrolase" evidence="2">
    <location>
        <begin position="34"/>
        <end position="168"/>
    </location>
</feature>
<dbReference type="PROSITE" id="PS51462">
    <property type="entry name" value="NUDIX"/>
    <property type="match status" value="1"/>
</dbReference>
<keyword evidence="4" id="KW-1185">Reference proteome</keyword>
<comment type="caution">
    <text evidence="3">The sequence shown here is derived from an EMBL/GenBank/DDBJ whole genome shotgun (WGS) entry which is preliminary data.</text>
</comment>
<reference evidence="4" key="1">
    <citation type="journal article" date="2019" name="Int. J. Syst. Evol. Microbiol.">
        <title>The Global Catalogue of Microorganisms (GCM) 10K type strain sequencing project: providing services to taxonomists for standard genome sequencing and annotation.</title>
        <authorList>
            <consortium name="The Broad Institute Genomics Platform"/>
            <consortium name="The Broad Institute Genome Sequencing Center for Infectious Disease"/>
            <person name="Wu L."/>
            <person name="Ma J."/>
        </authorList>
    </citation>
    <scope>NUCLEOTIDE SEQUENCE [LARGE SCALE GENOMIC DNA]</scope>
    <source>
        <strain evidence="4">NBRC 106348</strain>
    </source>
</reference>
<evidence type="ECO:0000256" key="1">
    <source>
        <dbReference type="SAM" id="MobiDB-lite"/>
    </source>
</evidence>
<evidence type="ECO:0000313" key="4">
    <source>
        <dbReference type="Proteomes" id="UP001157091"/>
    </source>
</evidence>
<feature type="region of interest" description="Disordered" evidence="1">
    <location>
        <begin position="1"/>
        <end position="20"/>
    </location>
</feature>
<dbReference type="Gene3D" id="3.90.79.10">
    <property type="entry name" value="Nucleoside Triphosphate Pyrophosphohydrolase"/>
    <property type="match status" value="1"/>
</dbReference>
<evidence type="ECO:0000313" key="3">
    <source>
        <dbReference type="EMBL" id="GMA22339.1"/>
    </source>
</evidence>
<dbReference type="InterPro" id="IPR015797">
    <property type="entry name" value="NUDIX_hydrolase-like_dom_sf"/>
</dbReference>
<dbReference type="RefSeq" id="WP_348525099.1">
    <property type="nucleotide sequence ID" value="NZ_BSUK01000001.1"/>
</dbReference>
<dbReference type="EMBL" id="BSUK01000001">
    <property type="protein sequence ID" value="GMA22339.1"/>
    <property type="molecule type" value="Genomic_DNA"/>
</dbReference>
<sequence length="185" mass="19454">MPDDTRSPDAPPRHLLHRQPGDGWVTCGDHRHWGLHGAGGLFLARGERGTPVTHVALQHRAVWSDQGGTWGIPGGAVATGETAVDGGLREAQEEAGIGPGDVDVVGTHVLDHGPWSYTTVVGRERAGAHVDPRATDPEGIEVRWVALAELDALPCSPPSPTRSPPWCGSPTARPEPALEAPDVVV</sequence>
<accession>A0ABQ6HXW0</accession>
<dbReference type="Pfam" id="PF00293">
    <property type="entry name" value="NUDIX"/>
    <property type="match status" value="1"/>
</dbReference>
<organism evidence="3 4">
    <name type="scientific">Luteimicrobium album</name>
    <dbReference type="NCBI Taxonomy" id="1054550"/>
    <lineage>
        <taxon>Bacteria</taxon>
        <taxon>Bacillati</taxon>
        <taxon>Actinomycetota</taxon>
        <taxon>Actinomycetes</taxon>
        <taxon>Micrococcales</taxon>
        <taxon>Luteimicrobium</taxon>
    </lineage>
</organism>
<dbReference type="SUPFAM" id="SSF55811">
    <property type="entry name" value="Nudix"/>
    <property type="match status" value="1"/>
</dbReference>
<protein>
    <recommendedName>
        <fullName evidence="2">Nudix hydrolase domain-containing protein</fullName>
    </recommendedName>
</protein>
<proteinExistence type="predicted"/>
<dbReference type="Proteomes" id="UP001157091">
    <property type="component" value="Unassembled WGS sequence"/>
</dbReference>
<dbReference type="InterPro" id="IPR000086">
    <property type="entry name" value="NUDIX_hydrolase_dom"/>
</dbReference>
<feature type="region of interest" description="Disordered" evidence="1">
    <location>
        <begin position="154"/>
        <end position="185"/>
    </location>
</feature>
<evidence type="ECO:0000259" key="2">
    <source>
        <dbReference type="PROSITE" id="PS51462"/>
    </source>
</evidence>
<gene>
    <name evidence="3" type="ORF">GCM10025864_00980</name>
</gene>